<dbReference type="Proteomes" id="UP000036403">
    <property type="component" value="Unassembled WGS sequence"/>
</dbReference>
<organism evidence="1 2">
    <name type="scientific">Lasius niger</name>
    <name type="common">Black garden ant</name>
    <dbReference type="NCBI Taxonomy" id="67767"/>
    <lineage>
        <taxon>Eukaryota</taxon>
        <taxon>Metazoa</taxon>
        <taxon>Ecdysozoa</taxon>
        <taxon>Arthropoda</taxon>
        <taxon>Hexapoda</taxon>
        <taxon>Insecta</taxon>
        <taxon>Pterygota</taxon>
        <taxon>Neoptera</taxon>
        <taxon>Endopterygota</taxon>
        <taxon>Hymenoptera</taxon>
        <taxon>Apocrita</taxon>
        <taxon>Aculeata</taxon>
        <taxon>Formicoidea</taxon>
        <taxon>Formicidae</taxon>
        <taxon>Formicinae</taxon>
        <taxon>Lasius</taxon>
        <taxon>Lasius</taxon>
    </lineage>
</organism>
<proteinExistence type="predicted"/>
<dbReference type="EMBL" id="LBMM01011738">
    <property type="protein sequence ID" value="KMQ86657.1"/>
    <property type="molecule type" value="Genomic_DNA"/>
</dbReference>
<sequence length="166" mass="18682">MRHIHNGFIKFLCHADSNYSGIFNFVGEGPSEVMTVPIDAQRIAQIPTHCRRGKISCSKNIPKKAPTTGSMLVSTPNAFEGKRRKANISKEYGIAPDKTAIIAAIFKLLKSKRAIPEAAIPNECPKDSGHQSIKHPFKRLWWNFSPMKWQDQNQTTHSKENKNTIL</sequence>
<dbReference type="PaxDb" id="67767-A0A0J7K8J7"/>
<keyword evidence="2" id="KW-1185">Reference proteome</keyword>
<reference evidence="1 2" key="1">
    <citation type="submission" date="2015-04" db="EMBL/GenBank/DDBJ databases">
        <title>Lasius niger genome sequencing.</title>
        <authorList>
            <person name="Konorov E.A."/>
            <person name="Nikitin M.A."/>
            <person name="Kirill M.V."/>
            <person name="Chang P."/>
        </authorList>
    </citation>
    <scope>NUCLEOTIDE SEQUENCE [LARGE SCALE GENOMIC DNA]</scope>
    <source>
        <tissue evidence="1">Whole</tissue>
    </source>
</reference>
<protein>
    <submittedName>
        <fullName evidence="1">Delta-1-pyrroline-5-carboxylate dehydrogenase</fullName>
    </submittedName>
</protein>
<comment type="caution">
    <text evidence="1">The sequence shown here is derived from an EMBL/GenBank/DDBJ whole genome shotgun (WGS) entry which is preliminary data.</text>
</comment>
<evidence type="ECO:0000313" key="1">
    <source>
        <dbReference type="EMBL" id="KMQ86657.1"/>
    </source>
</evidence>
<gene>
    <name evidence="1" type="ORF">RF55_14303</name>
</gene>
<evidence type="ECO:0000313" key="2">
    <source>
        <dbReference type="Proteomes" id="UP000036403"/>
    </source>
</evidence>
<accession>A0A0J7K8J7</accession>
<name>A0A0J7K8J7_LASNI</name>
<dbReference type="AlphaFoldDB" id="A0A0J7K8J7"/>